<evidence type="ECO:0000259" key="3">
    <source>
        <dbReference type="PROSITE" id="PS51782"/>
    </source>
</evidence>
<dbReference type="GO" id="GO:0009279">
    <property type="term" value="C:cell outer membrane"/>
    <property type="evidence" value="ECO:0007669"/>
    <property type="project" value="TreeGrafter"/>
</dbReference>
<dbReference type="PROSITE" id="PS51257">
    <property type="entry name" value="PROKAR_LIPOPROTEIN"/>
    <property type="match status" value="1"/>
</dbReference>
<dbReference type="Gene3D" id="3.10.350.10">
    <property type="entry name" value="LysM domain"/>
    <property type="match status" value="1"/>
</dbReference>
<evidence type="ECO:0000313" key="5">
    <source>
        <dbReference type="Proteomes" id="UP001056649"/>
    </source>
</evidence>
<dbReference type="InterPro" id="IPR050570">
    <property type="entry name" value="Cell_wall_metabolism_enzyme"/>
</dbReference>
<dbReference type="InterPro" id="IPR036779">
    <property type="entry name" value="LysM_dom_sf"/>
</dbReference>
<dbReference type="InterPro" id="IPR016047">
    <property type="entry name" value="M23ase_b-sheet_dom"/>
</dbReference>
<dbReference type="PANTHER" id="PTHR21666">
    <property type="entry name" value="PEPTIDASE-RELATED"/>
    <property type="match status" value="1"/>
</dbReference>
<evidence type="ECO:0000256" key="1">
    <source>
        <dbReference type="ARBA" id="ARBA00038420"/>
    </source>
</evidence>
<name>A0A9J7A0F6_9GAMM</name>
<dbReference type="Pfam" id="PF01476">
    <property type="entry name" value="LysM"/>
    <property type="match status" value="1"/>
</dbReference>
<dbReference type="RefSeq" id="WP_039960050.1">
    <property type="nucleotide sequence ID" value="NZ_CP090569.1"/>
</dbReference>
<sequence length="285" mass="31627">MLRQLFVIGMVLVAGALSGCVTSGVGAPVSNREFQSFPEQKKTQSPPQQKKARFYRVRRGDTLYSIAWRNDLEYRELARWNGVQAPEYPIFPGQLLRLASPQKRPVVEKKIPPPVTAAPRKAAPTRSPQAKVKPARRPETPTTPPVQVRSTSKTGNSRTNLKISWRWPTQGKVVQTFQPRDANRKGIKIRGKLGQPVAAAASGKVVYSGSGLVGYGNLIIVKHNKNYLSAYGYNRKLLVREGDQVEAGERIAELGVPNRGAEPVLYFEIRKKGKPVNPLSILSRR</sequence>
<feature type="compositionally biased region" description="Polar residues" evidence="2">
    <location>
        <begin position="148"/>
        <end position="159"/>
    </location>
</feature>
<dbReference type="GO" id="GO:0004222">
    <property type="term" value="F:metalloendopeptidase activity"/>
    <property type="evidence" value="ECO:0007669"/>
    <property type="project" value="TreeGrafter"/>
</dbReference>
<accession>A0A9J7A0F6</accession>
<proteinExistence type="inferred from homology"/>
<evidence type="ECO:0000313" key="4">
    <source>
        <dbReference type="EMBL" id="USF88533.1"/>
    </source>
</evidence>
<dbReference type="SMART" id="SM00257">
    <property type="entry name" value="LysM"/>
    <property type="match status" value="1"/>
</dbReference>
<keyword evidence="5" id="KW-1185">Reference proteome</keyword>
<dbReference type="CDD" id="cd00118">
    <property type="entry name" value="LysM"/>
    <property type="match status" value="1"/>
</dbReference>
<dbReference type="EMBL" id="CP090569">
    <property type="protein sequence ID" value="USF88533.1"/>
    <property type="molecule type" value="Genomic_DNA"/>
</dbReference>
<dbReference type="PANTHER" id="PTHR21666:SF263">
    <property type="entry name" value="MUREIN HYDROLASE ACTIVATOR NLPD"/>
    <property type="match status" value="1"/>
</dbReference>
<dbReference type="InterPro" id="IPR018392">
    <property type="entry name" value="LysM"/>
</dbReference>
<feature type="domain" description="LysM" evidence="3">
    <location>
        <begin position="53"/>
        <end position="98"/>
    </location>
</feature>
<dbReference type="Pfam" id="PF01551">
    <property type="entry name" value="Peptidase_M23"/>
    <property type="match status" value="1"/>
</dbReference>
<dbReference type="CDD" id="cd12797">
    <property type="entry name" value="M23_peptidase"/>
    <property type="match status" value="1"/>
</dbReference>
<dbReference type="Proteomes" id="UP001056649">
    <property type="component" value="Chromosome"/>
</dbReference>
<dbReference type="GO" id="GO:0032153">
    <property type="term" value="C:cell division site"/>
    <property type="evidence" value="ECO:0007669"/>
    <property type="project" value="TreeGrafter"/>
</dbReference>
<feature type="region of interest" description="Disordered" evidence="2">
    <location>
        <begin position="110"/>
        <end position="159"/>
    </location>
</feature>
<gene>
    <name evidence="4" type="ORF">L0Y14_04670</name>
</gene>
<dbReference type="InterPro" id="IPR011055">
    <property type="entry name" value="Dup_hybrid_motif"/>
</dbReference>
<dbReference type="SUPFAM" id="SSF51261">
    <property type="entry name" value="Duplicated hybrid motif"/>
    <property type="match status" value="1"/>
</dbReference>
<comment type="similarity">
    <text evidence="1">Belongs to the E.coli NlpD/Haemophilus LppB family.</text>
</comment>
<dbReference type="Gene3D" id="2.70.70.10">
    <property type="entry name" value="Glucose Permease (Domain IIA)"/>
    <property type="match status" value="1"/>
</dbReference>
<organism evidence="4 5">
    <name type="scientific">Candidatus Endoriftia persephonae</name>
    <dbReference type="NCBI Taxonomy" id="393765"/>
    <lineage>
        <taxon>Bacteria</taxon>
        <taxon>Pseudomonadati</taxon>
        <taxon>Pseudomonadota</taxon>
        <taxon>Gammaproteobacteria</taxon>
        <taxon>Chromatiales</taxon>
        <taxon>Sedimenticolaceae</taxon>
        <taxon>Candidatus Endoriftia</taxon>
    </lineage>
</organism>
<protein>
    <submittedName>
        <fullName evidence="4">Peptidoglycan DD-metalloendopeptidase family protein</fullName>
    </submittedName>
</protein>
<dbReference type="KEGG" id="eps:L0Y14_04670"/>
<evidence type="ECO:0000256" key="2">
    <source>
        <dbReference type="SAM" id="MobiDB-lite"/>
    </source>
</evidence>
<dbReference type="AlphaFoldDB" id="A0A9J7A0F6"/>
<reference evidence="4" key="1">
    <citation type="journal article" date="2022" name="Mol. Ecol. Resour.">
        <title>The complete and closed genome of the facultative generalist Candidatus Endoriftia persephone from deep-sea hydrothermal vents.</title>
        <authorList>
            <person name="de Oliveira A.L."/>
            <person name="Srivastava A."/>
            <person name="Espada-Hinojosa S."/>
            <person name="Bright M."/>
        </authorList>
    </citation>
    <scope>NUCLEOTIDE SEQUENCE</scope>
    <source>
        <strain evidence="4">Tica-EPR-9o50.N</strain>
    </source>
</reference>
<dbReference type="PROSITE" id="PS51782">
    <property type="entry name" value="LYSM"/>
    <property type="match status" value="1"/>
</dbReference>